<keyword evidence="3" id="KW-1185">Reference proteome</keyword>
<protein>
    <submittedName>
        <fullName evidence="2">4-hydroxyproline epimerase</fullName>
        <ecNumber evidence="2">5.1.1.8</ecNumber>
    </submittedName>
</protein>
<name>A0A3D8L0D3_9BACT</name>
<dbReference type="OrthoDB" id="181267at2"/>
<dbReference type="SUPFAM" id="SSF54506">
    <property type="entry name" value="Diaminopimelate epimerase-like"/>
    <property type="match status" value="1"/>
</dbReference>
<dbReference type="FunFam" id="3.10.310.10:FF:000005">
    <property type="entry name" value="Proline racemase"/>
    <property type="match status" value="1"/>
</dbReference>
<evidence type="ECO:0000313" key="2">
    <source>
        <dbReference type="EMBL" id="RDV10677.1"/>
    </source>
</evidence>
<dbReference type="PANTHER" id="PTHR33442:SF5">
    <property type="entry name" value="BIFUNCTIONAL TRANS-3-HYDROXY-L-PROLINE DEHYDRATASE_2-EPIMERASE"/>
    <property type="match status" value="1"/>
</dbReference>
<dbReference type="AlphaFoldDB" id="A0A3D8L0D3"/>
<evidence type="ECO:0000313" key="3">
    <source>
        <dbReference type="Proteomes" id="UP000256708"/>
    </source>
</evidence>
<dbReference type="PIRSF" id="PIRSF029792">
    <property type="entry name" value="Pro_racemase"/>
    <property type="match status" value="1"/>
</dbReference>
<dbReference type="Gene3D" id="3.10.310.10">
    <property type="entry name" value="Diaminopimelate Epimerase, Chain A, domain 1"/>
    <property type="match status" value="2"/>
</dbReference>
<evidence type="ECO:0000256" key="1">
    <source>
        <dbReference type="ARBA" id="ARBA00007529"/>
    </source>
</evidence>
<proteinExistence type="inferred from homology"/>
<comment type="caution">
    <text evidence="2">The sequence shown here is derived from an EMBL/GenBank/DDBJ whole genome shotgun (WGS) entry which is preliminary data.</text>
</comment>
<accession>A0A3D8L0D3</accession>
<dbReference type="EC" id="5.1.1.8" evidence="2"/>
<gene>
    <name evidence="2" type="ORF">DXT99_26225</name>
</gene>
<organism evidence="2 3">
    <name type="scientific">Pontibacter diazotrophicus</name>
    <dbReference type="NCBI Taxonomy" id="1400979"/>
    <lineage>
        <taxon>Bacteria</taxon>
        <taxon>Pseudomonadati</taxon>
        <taxon>Bacteroidota</taxon>
        <taxon>Cytophagia</taxon>
        <taxon>Cytophagales</taxon>
        <taxon>Hymenobacteraceae</taxon>
        <taxon>Pontibacter</taxon>
    </lineage>
</organism>
<dbReference type="GO" id="GO:0047580">
    <property type="term" value="F:4-hydroxyproline epimerase activity"/>
    <property type="evidence" value="ECO:0007669"/>
    <property type="project" value="UniProtKB-EC"/>
</dbReference>
<dbReference type="EMBL" id="QRGR01000056">
    <property type="protein sequence ID" value="RDV10677.1"/>
    <property type="molecule type" value="Genomic_DNA"/>
</dbReference>
<reference evidence="3" key="1">
    <citation type="submission" date="2018-08" db="EMBL/GenBank/DDBJ databases">
        <authorList>
            <person name="Liu Z.-W."/>
            <person name="Du Z.-J."/>
        </authorList>
    </citation>
    <scope>NUCLEOTIDE SEQUENCE [LARGE SCALE GENOMIC DNA]</scope>
    <source>
        <strain evidence="3">H4X</strain>
    </source>
</reference>
<sequence length="333" mass="36725">MARKTFFCIDAHTCGNPVRLVAGGGPVLKGANISEKRQHFLREYDWIRKGLMFEPRGHDMMSGSILYPPDDPANDIAVLYIETSGCLPMCGHGTIGTVTIALEEGLITPKIPGQLRLETPAGLVKVTYTQEGSKVKTVKLTNVASYLEAEALTIECPDLGELTLDVAYGGNFYAIIDPQENFPGLQDFTADKLISWSRVIRKRMNEKYTFVHPENETIRGLSHILWTGDTLHPTSTARNAVFYGDKAIDRSPCGTGTSARMAQWYAKGLLKPRQEFIHESYIGSIFKGTIEAETSVGNKPAIVPGIEGWAIITGLNTIYLDEEDPYVHGFQVI</sequence>
<dbReference type="InterPro" id="IPR008794">
    <property type="entry name" value="Pro_racemase_fam"/>
</dbReference>
<dbReference type="Proteomes" id="UP000256708">
    <property type="component" value="Unassembled WGS sequence"/>
</dbReference>
<dbReference type="SFLD" id="SFLDS00028">
    <property type="entry name" value="Proline_Racemase"/>
    <property type="match status" value="1"/>
</dbReference>
<dbReference type="RefSeq" id="WP_115568563.1">
    <property type="nucleotide sequence ID" value="NZ_QRGR01000056.1"/>
</dbReference>
<dbReference type="Pfam" id="PF05544">
    <property type="entry name" value="Pro_racemase"/>
    <property type="match status" value="1"/>
</dbReference>
<keyword evidence="2" id="KW-0413">Isomerase</keyword>
<dbReference type="NCBIfam" id="NF010578">
    <property type="entry name" value="PRK13971.1"/>
    <property type="match status" value="1"/>
</dbReference>
<comment type="similarity">
    <text evidence="1">Belongs to the proline racemase family.</text>
</comment>
<dbReference type="PANTHER" id="PTHR33442">
    <property type="entry name" value="TRANS-3-HYDROXY-L-PROLINE DEHYDRATASE"/>
    <property type="match status" value="1"/>
</dbReference>